<gene>
    <name evidence="4" type="ORF">BT96DRAFT_966355</name>
</gene>
<feature type="domain" description="CUE" evidence="2">
    <location>
        <begin position="823"/>
        <end position="866"/>
    </location>
</feature>
<feature type="compositionally biased region" description="Low complexity" evidence="1">
    <location>
        <begin position="671"/>
        <end position="685"/>
    </location>
</feature>
<feature type="region of interest" description="Disordered" evidence="1">
    <location>
        <begin position="104"/>
        <end position="178"/>
    </location>
</feature>
<feature type="compositionally biased region" description="Polar residues" evidence="1">
    <location>
        <begin position="214"/>
        <end position="226"/>
    </location>
</feature>
<dbReference type="SUPFAM" id="SSF109993">
    <property type="entry name" value="VPS9 domain"/>
    <property type="match status" value="1"/>
</dbReference>
<evidence type="ECO:0000259" key="3">
    <source>
        <dbReference type="PROSITE" id="PS51205"/>
    </source>
</evidence>
<dbReference type="GO" id="GO:0005829">
    <property type="term" value="C:cytosol"/>
    <property type="evidence" value="ECO:0007669"/>
    <property type="project" value="TreeGrafter"/>
</dbReference>
<feature type="compositionally biased region" description="Low complexity" evidence="1">
    <location>
        <begin position="163"/>
        <end position="178"/>
    </location>
</feature>
<name>A0A6A4HG91_9AGAR</name>
<feature type="region of interest" description="Disordered" evidence="1">
    <location>
        <begin position="646"/>
        <end position="718"/>
    </location>
</feature>
<dbReference type="PROSITE" id="PS51140">
    <property type="entry name" value="CUE"/>
    <property type="match status" value="1"/>
</dbReference>
<proteinExistence type="predicted"/>
<dbReference type="Pfam" id="PF02845">
    <property type="entry name" value="CUE"/>
    <property type="match status" value="1"/>
</dbReference>
<dbReference type="InterPro" id="IPR041545">
    <property type="entry name" value="DUF5601"/>
</dbReference>
<accession>A0A6A4HG91</accession>
<dbReference type="InterPro" id="IPR009060">
    <property type="entry name" value="UBA-like_sf"/>
</dbReference>
<dbReference type="OrthoDB" id="300289at2759"/>
<keyword evidence="5" id="KW-1185">Reference proteome</keyword>
<dbReference type="GO" id="GO:0016192">
    <property type="term" value="P:vesicle-mediated transport"/>
    <property type="evidence" value="ECO:0007669"/>
    <property type="project" value="InterPro"/>
</dbReference>
<dbReference type="SMART" id="SM00167">
    <property type="entry name" value="VPS9"/>
    <property type="match status" value="1"/>
</dbReference>
<feature type="region of interest" description="Disordered" evidence="1">
    <location>
        <begin position="191"/>
        <end position="268"/>
    </location>
</feature>
<dbReference type="GO" id="GO:0031267">
    <property type="term" value="F:small GTPase binding"/>
    <property type="evidence" value="ECO:0007669"/>
    <property type="project" value="TreeGrafter"/>
</dbReference>
<protein>
    <recommendedName>
        <fullName evidence="6">VPS9 domain-containing protein</fullName>
    </recommendedName>
</protein>
<dbReference type="GO" id="GO:0005085">
    <property type="term" value="F:guanyl-nucleotide exchange factor activity"/>
    <property type="evidence" value="ECO:0007669"/>
    <property type="project" value="InterPro"/>
</dbReference>
<evidence type="ECO:0008006" key="6">
    <source>
        <dbReference type="Google" id="ProtNLM"/>
    </source>
</evidence>
<feature type="compositionally biased region" description="Basic and acidic residues" evidence="1">
    <location>
        <begin position="128"/>
        <end position="139"/>
    </location>
</feature>
<feature type="compositionally biased region" description="Pro residues" evidence="1">
    <location>
        <begin position="761"/>
        <end position="770"/>
    </location>
</feature>
<feature type="region of interest" description="Disordered" evidence="1">
    <location>
        <begin position="537"/>
        <end position="601"/>
    </location>
</feature>
<sequence length="868" mass="94277">MDASAQKSTDSNVENANKILEKLSISDNTSEQVASPNPWSDSQGQTISKVDDTEVILLPADIETEKLSPEIEAEDETRHILHTPDPSTFDKTVVDGFAADLESSVPLASPPATEILQEFDPLADQEEENAKKAWEESEGHPPPPPPHDKTSTPPPVLPLKDLPSPAQSPSSSISSGFPSSLAALARSFSIPALRSPRSKGRPLSMDTAKPVPSPNTISSFATQQSKKNNEQAEANLESSDNEEQGEEEDSEGSESGSEESGHGQSNEPQFDFQKFLDQMKLRSAEPVSKYLKSFLSNFSKRSFTVNDQIKIINDFLNFISNQMRQCEPWKSASDVEFDNAMEGMEKLVMNQLYQYTFTPAVARDINPITGLPRRPISVDDLERDRILSQRIALFGWIEESHLDVPVGDGTPGFLMFAEQELLKIGHYKAPRDKLICILNCCKVIFGLIRHLQKDEGADAFVPILIFVVLKANPDHLLSNVEFINRFRNPDKLQSEAGYYLSSLMGAVQFIESMDHTSLSNITQEQFEQNVEAAIQELPTNPDGTPQLLTVKSSSSSSSSSASSISSMSNMQRNSPHAGAESAQPLSLPLTQGASPAPMAQQLSEDARRLLQKTGDAVSKPLNAISRIFNEALDLAEENFGTPERYASASTSRAGTPGGAPPYPTWSHPGIASQSLPDSRSSSPASFMGQGFQTPANSEGVPPIQTPYKPRVRRIPSPGGYLAQAQAPVAGQGMLSPGYFPEDTPSRPRPPQGPQAHYMGPPQQPGHPPPRVQSLHLRPQGNTPYPDQLHSPLGSPLYSRSSTPGGDLDIAGMQAEIDSAHSQATQASRDTLFQIFPGADTEVVEWVLEANEGDLGKSIEQLLEMTGGQ</sequence>
<dbReference type="GO" id="GO:0043130">
    <property type="term" value="F:ubiquitin binding"/>
    <property type="evidence" value="ECO:0007669"/>
    <property type="project" value="InterPro"/>
</dbReference>
<feature type="compositionally biased region" description="Acidic residues" evidence="1">
    <location>
        <begin position="239"/>
        <end position="252"/>
    </location>
</feature>
<dbReference type="GO" id="GO:0030139">
    <property type="term" value="C:endocytic vesicle"/>
    <property type="evidence" value="ECO:0007669"/>
    <property type="project" value="TreeGrafter"/>
</dbReference>
<dbReference type="Gene3D" id="1.20.1050.80">
    <property type="entry name" value="VPS9 domain"/>
    <property type="match status" value="1"/>
</dbReference>
<feature type="domain" description="VPS9" evidence="3">
    <location>
        <begin position="381"/>
        <end position="519"/>
    </location>
</feature>
<dbReference type="CDD" id="cd14279">
    <property type="entry name" value="CUE"/>
    <property type="match status" value="1"/>
</dbReference>
<feature type="region of interest" description="Disordered" evidence="1">
    <location>
        <begin position="23"/>
        <end position="51"/>
    </location>
</feature>
<dbReference type="InterPro" id="IPR037191">
    <property type="entry name" value="VPS9_dom_sf"/>
</dbReference>
<dbReference type="Gene3D" id="1.10.8.10">
    <property type="entry name" value="DNA helicase RuvA subunit, C-terminal domain"/>
    <property type="match status" value="1"/>
</dbReference>
<dbReference type="Proteomes" id="UP000799118">
    <property type="component" value="Unassembled WGS sequence"/>
</dbReference>
<reference evidence="4" key="1">
    <citation type="journal article" date="2019" name="Environ. Microbiol.">
        <title>Fungal ecological strategies reflected in gene transcription - a case study of two litter decomposers.</title>
        <authorList>
            <person name="Barbi F."/>
            <person name="Kohler A."/>
            <person name="Barry K."/>
            <person name="Baskaran P."/>
            <person name="Daum C."/>
            <person name="Fauchery L."/>
            <person name="Ihrmark K."/>
            <person name="Kuo A."/>
            <person name="LaButti K."/>
            <person name="Lipzen A."/>
            <person name="Morin E."/>
            <person name="Grigoriev I.V."/>
            <person name="Henrissat B."/>
            <person name="Lindahl B."/>
            <person name="Martin F."/>
        </authorList>
    </citation>
    <scope>NUCLEOTIDE SEQUENCE</scope>
    <source>
        <strain evidence="4">JB14</strain>
    </source>
</reference>
<dbReference type="PROSITE" id="PS51205">
    <property type="entry name" value="VPS9"/>
    <property type="match status" value="1"/>
</dbReference>
<feature type="compositionally biased region" description="Polar residues" evidence="1">
    <location>
        <begin position="537"/>
        <end position="551"/>
    </location>
</feature>
<dbReference type="AlphaFoldDB" id="A0A6A4HG91"/>
<dbReference type="Pfam" id="PF02204">
    <property type="entry name" value="VPS9"/>
    <property type="match status" value="1"/>
</dbReference>
<evidence type="ECO:0000313" key="5">
    <source>
        <dbReference type="Proteomes" id="UP000799118"/>
    </source>
</evidence>
<dbReference type="EMBL" id="ML769506">
    <property type="protein sequence ID" value="KAE9396926.1"/>
    <property type="molecule type" value="Genomic_DNA"/>
</dbReference>
<dbReference type="SUPFAM" id="SSF46934">
    <property type="entry name" value="UBA-like"/>
    <property type="match status" value="1"/>
</dbReference>
<evidence type="ECO:0000313" key="4">
    <source>
        <dbReference type="EMBL" id="KAE9396926.1"/>
    </source>
</evidence>
<feature type="compositionally biased region" description="Low complexity" evidence="1">
    <location>
        <begin position="552"/>
        <end position="568"/>
    </location>
</feature>
<dbReference type="Gene3D" id="1.10.246.120">
    <property type="match status" value="1"/>
</dbReference>
<evidence type="ECO:0000256" key="1">
    <source>
        <dbReference type="SAM" id="MobiDB-lite"/>
    </source>
</evidence>
<dbReference type="PANTHER" id="PTHR23101:SF25">
    <property type="entry name" value="GTPASE-ACTIVATING PROTEIN AND VPS9 DOMAIN-CONTAINING PROTEIN 1"/>
    <property type="match status" value="1"/>
</dbReference>
<dbReference type="InterPro" id="IPR003892">
    <property type="entry name" value="CUE"/>
</dbReference>
<dbReference type="InterPro" id="IPR045046">
    <property type="entry name" value="Vps9-like"/>
</dbReference>
<feature type="compositionally biased region" description="Polar residues" evidence="1">
    <location>
        <begin position="25"/>
        <end position="48"/>
    </location>
</feature>
<organism evidence="4 5">
    <name type="scientific">Gymnopus androsaceus JB14</name>
    <dbReference type="NCBI Taxonomy" id="1447944"/>
    <lineage>
        <taxon>Eukaryota</taxon>
        <taxon>Fungi</taxon>
        <taxon>Dikarya</taxon>
        <taxon>Basidiomycota</taxon>
        <taxon>Agaricomycotina</taxon>
        <taxon>Agaricomycetes</taxon>
        <taxon>Agaricomycetidae</taxon>
        <taxon>Agaricales</taxon>
        <taxon>Marasmiineae</taxon>
        <taxon>Omphalotaceae</taxon>
        <taxon>Gymnopus</taxon>
    </lineage>
</organism>
<dbReference type="PANTHER" id="PTHR23101">
    <property type="entry name" value="RAB GDP/GTP EXCHANGE FACTOR"/>
    <property type="match status" value="1"/>
</dbReference>
<feature type="region of interest" description="Disordered" evidence="1">
    <location>
        <begin position="731"/>
        <end position="806"/>
    </location>
</feature>
<dbReference type="Pfam" id="PF18151">
    <property type="entry name" value="DUF5601"/>
    <property type="match status" value="1"/>
</dbReference>
<evidence type="ECO:0000259" key="2">
    <source>
        <dbReference type="PROSITE" id="PS51140"/>
    </source>
</evidence>
<dbReference type="InterPro" id="IPR003123">
    <property type="entry name" value="VPS9"/>
</dbReference>